<dbReference type="Pfam" id="PF05150">
    <property type="entry name" value="Legionella_OMP"/>
    <property type="match status" value="1"/>
</dbReference>
<reference evidence="3" key="1">
    <citation type="submission" date="2015-06" db="EMBL/GenBank/DDBJ databases">
        <authorList>
            <person name="Bertelli C."/>
        </authorList>
    </citation>
    <scope>NUCLEOTIDE SEQUENCE [LARGE SCALE GENOMIC DNA]</scope>
    <source>
        <strain evidence="3">CRIB-30</strain>
    </source>
</reference>
<organism evidence="2 3">
    <name type="scientific">Estrella lausannensis</name>
    <dbReference type="NCBI Taxonomy" id="483423"/>
    <lineage>
        <taxon>Bacteria</taxon>
        <taxon>Pseudomonadati</taxon>
        <taxon>Chlamydiota</taxon>
        <taxon>Chlamydiia</taxon>
        <taxon>Parachlamydiales</taxon>
        <taxon>Candidatus Criblamydiaceae</taxon>
        <taxon>Estrella</taxon>
    </lineage>
</organism>
<evidence type="ECO:0000256" key="1">
    <source>
        <dbReference type="SAM" id="SignalP"/>
    </source>
</evidence>
<sequence>MKKWHVTASRALFVAGMLVLSSPLSANQETCASANQELCALRCGCGIEASVEFLYLKPYVDDLDYVWKSKEGIVNFGTDTADGKGRYNYVHLDWEPAYRGSLLMRDLWCGINMGASYTYLEASDSHSTSAEGTEALFPTISHGGFDISNINHARGKWGLTFQTGDILLSYDFCCEGGHRVTPAVGATIVVLDQDIKARYQSDLTGDEALYNWKSGYTGYGLKAGADYNYKLTECFDLYAKAYCSLVTGDSDEDVKIARTLNTSGPTDLTDLKLKSHECLFVPGYQLAVGVLFHECWCGIDVGMRLGWEFMAWHGVANPGRFTDDGIRIGTGSSRSTTTLGFQGLSAGLQARF</sequence>
<keyword evidence="1" id="KW-0732">Signal</keyword>
<dbReference type="AlphaFoldDB" id="A0A0H5E5Y0"/>
<keyword evidence="3" id="KW-1185">Reference proteome</keyword>
<dbReference type="OrthoDB" id="20326at2"/>
<proteinExistence type="predicted"/>
<evidence type="ECO:0000313" key="3">
    <source>
        <dbReference type="Proteomes" id="UP000220251"/>
    </source>
</evidence>
<evidence type="ECO:0000313" key="2">
    <source>
        <dbReference type="EMBL" id="CRX38640.1"/>
    </source>
</evidence>
<dbReference type="EMBL" id="CWGJ01000014">
    <property type="protein sequence ID" value="CRX38640.1"/>
    <property type="molecule type" value="Genomic_DNA"/>
</dbReference>
<feature type="signal peptide" evidence="1">
    <location>
        <begin position="1"/>
        <end position="26"/>
    </location>
</feature>
<feature type="chain" id="PRO_5005218734" evidence="1">
    <location>
        <begin position="27"/>
        <end position="352"/>
    </location>
</feature>
<name>A0A0H5E5Y0_9BACT</name>
<dbReference type="RefSeq" id="WP_098038503.1">
    <property type="nucleotide sequence ID" value="NZ_CWGJ01000014.1"/>
</dbReference>
<protein>
    <submittedName>
        <fullName evidence="2">Outer membrane protein</fullName>
    </submittedName>
</protein>
<gene>
    <name evidence="2" type="ORF">ELAC_1301</name>
</gene>
<dbReference type="Proteomes" id="UP000220251">
    <property type="component" value="Unassembled WGS sequence"/>
</dbReference>
<accession>A0A0H5E5Y0</accession>
<dbReference type="InterPro" id="IPR007825">
    <property type="entry name" value="Major_OMP_Legionella"/>
</dbReference>